<dbReference type="InterPro" id="IPR029058">
    <property type="entry name" value="AB_hydrolase_fold"/>
</dbReference>
<comment type="similarity">
    <text evidence="2">Belongs to the peptidase S9A family.</text>
</comment>
<evidence type="ECO:0000256" key="5">
    <source>
        <dbReference type="ARBA" id="ARBA00022801"/>
    </source>
</evidence>
<dbReference type="PROSITE" id="PS00708">
    <property type="entry name" value="PRO_ENDOPEP_SER"/>
    <property type="match status" value="1"/>
</dbReference>
<reference evidence="9" key="1">
    <citation type="submission" date="2018-05" db="EMBL/GenBank/DDBJ databases">
        <authorList>
            <person name="Lanie J.A."/>
            <person name="Ng W.-L."/>
            <person name="Kazmierczak K.M."/>
            <person name="Andrzejewski T.M."/>
            <person name="Davidsen T.M."/>
            <person name="Wayne K.J."/>
            <person name="Tettelin H."/>
            <person name="Glass J.I."/>
            <person name="Rusch D."/>
            <person name="Podicherti R."/>
            <person name="Tsui H.-C.T."/>
            <person name="Winkler M.E."/>
        </authorList>
    </citation>
    <scope>NUCLEOTIDE SEQUENCE</scope>
</reference>
<dbReference type="GO" id="GO:0005829">
    <property type="term" value="C:cytosol"/>
    <property type="evidence" value="ECO:0007669"/>
    <property type="project" value="TreeGrafter"/>
</dbReference>
<dbReference type="Pfam" id="PF00326">
    <property type="entry name" value="Peptidase_S9"/>
    <property type="match status" value="1"/>
</dbReference>
<dbReference type="Gene3D" id="3.40.50.1820">
    <property type="entry name" value="alpha/beta hydrolase"/>
    <property type="match status" value="1"/>
</dbReference>
<feature type="domain" description="Peptidase S9 prolyl oligopeptidase catalytic" evidence="7">
    <location>
        <begin position="453"/>
        <end position="539"/>
    </location>
</feature>
<dbReference type="InterPro" id="IPR002471">
    <property type="entry name" value="Pept_S9_AS"/>
</dbReference>
<evidence type="ECO:0000256" key="4">
    <source>
        <dbReference type="ARBA" id="ARBA00022670"/>
    </source>
</evidence>
<evidence type="ECO:0000256" key="3">
    <source>
        <dbReference type="ARBA" id="ARBA00011897"/>
    </source>
</evidence>
<feature type="domain" description="Peptidase S9A N-terminal" evidence="8">
    <location>
        <begin position="3"/>
        <end position="395"/>
    </location>
</feature>
<keyword evidence="6" id="KW-0720">Serine protease</keyword>
<keyword evidence="5" id="KW-0378">Hydrolase</keyword>
<dbReference type="InterPro" id="IPR002470">
    <property type="entry name" value="Peptidase_S9A"/>
</dbReference>
<feature type="non-terminal residue" evidence="9">
    <location>
        <position position="539"/>
    </location>
</feature>
<dbReference type="GO" id="GO:0006508">
    <property type="term" value="P:proteolysis"/>
    <property type="evidence" value="ECO:0007669"/>
    <property type="project" value="UniProtKB-KW"/>
</dbReference>
<keyword evidence="4" id="KW-0645">Protease</keyword>
<name>A0A381WKJ1_9ZZZZ</name>
<dbReference type="EMBL" id="UINC01012100">
    <property type="protein sequence ID" value="SVA53025.1"/>
    <property type="molecule type" value="Genomic_DNA"/>
</dbReference>
<gene>
    <name evidence="9" type="ORF">METZ01_LOCUS105879</name>
</gene>
<dbReference type="InterPro" id="IPR051167">
    <property type="entry name" value="Prolyl_oligopep/macrocyclase"/>
</dbReference>
<evidence type="ECO:0000313" key="9">
    <source>
        <dbReference type="EMBL" id="SVA53025.1"/>
    </source>
</evidence>
<evidence type="ECO:0000256" key="2">
    <source>
        <dbReference type="ARBA" id="ARBA00005228"/>
    </source>
</evidence>
<protein>
    <recommendedName>
        <fullName evidence="3">prolyl oligopeptidase</fullName>
        <ecNumber evidence="3">3.4.21.26</ecNumber>
    </recommendedName>
</protein>
<dbReference type="PRINTS" id="PR00862">
    <property type="entry name" value="PROLIGOPTASE"/>
</dbReference>
<comment type="catalytic activity">
    <reaction evidence="1">
        <text>Hydrolysis of Pro-|-Xaa &gt;&gt; Ala-|-Xaa in oligopeptides.</text>
        <dbReference type="EC" id="3.4.21.26"/>
    </reaction>
</comment>
<evidence type="ECO:0000256" key="6">
    <source>
        <dbReference type="ARBA" id="ARBA00022825"/>
    </source>
</evidence>
<organism evidence="9">
    <name type="scientific">marine metagenome</name>
    <dbReference type="NCBI Taxonomy" id="408172"/>
    <lineage>
        <taxon>unclassified sequences</taxon>
        <taxon>metagenomes</taxon>
        <taxon>ecological metagenomes</taxon>
    </lineage>
</organism>
<dbReference type="GO" id="GO:0070012">
    <property type="term" value="F:oligopeptidase activity"/>
    <property type="evidence" value="ECO:0007669"/>
    <property type="project" value="TreeGrafter"/>
</dbReference>
<dbReference type="PANTHER" id="PTHR42881:SF2">
    <property type="entry name" value="PROLYL ENDOPEPTIDASE"/>
    <property type="match status" value="1"/>
</dbReference>
<dbReference type="Gene3D" id="2.130.10.120">
    <property type="entry name" value="Prolyl oligopeptidase, N-terminal domain"/>
    <property type="match status" value="1"/>
</dbReference>
<dbReference type="SUPFAM" id="SSF50993">
    <property type="entry name" value="Peptidase/esterase 'gauge' domain"/>
    <property type="match status" value="1"/>
</dbReference>
<dbReference type="Pfam" id="PF02897">
    <property type="entry name" value="Peptidase_S9_N"/>
    <property type="match status" value="1"/>
</dbReference>
<proteinExistence type="inferred from homology"/>
<sequence length="539" mass="59343">MPPETRRDALVEMLHGVAVDDPYRWLEDQQAPETRDWIDAQNGYTDTVLASLPGRDALTALAGTVLEVDAVGMPNERGGRYFHTRRQADQDLAVLYVREGLDGEDRVLIDPHPMSPDHTTSVNYLDISHDGRLVVYGIRDGGVDELSIRLRDVDTGEDLVDRLPAARYGGFNLTPDKAGLFYERYGDVTPRVMYHAIGTDVADDVQIFGDGYDVHHIPVSLLSDDGRWLLVHIIEGSSGPTEIHVKDLRSDTPFTTVIRDGVTESWAEFAGDQLVITTNLNAPNKRVVLADLTNPTVEHWREVIAERADVVIQDARGLGGRLAVSYLQDVQPRVAIHELSGAHVRDIAFETLGSVGGGSGRWTSDEAFFTFQSYHRPNTIYRYDLATGEQTVWAQADVPIDTQKYEVNQTWYSSTDGTQVPMFVTHLADVVLDGSNPTLLTGYGGFNLSRTPAFSSLAAVWLESGGVFAEANMRGGGEFGEDWHRDGMLDRKQHVFDDFIAAAEHLIAEGYTTAEHLAIRGGSNGGLLVGAVSNQRPDL</sequence>
<dbReference type="InterPro" id="IPR001375">
    <property type="entry name" value="Peptidase_S9_cat"/>
</dbReference>
<dbReference type="PANTHER" id="PTHR42881">
    <property type="entry name" value="PROLYL ENDOPEPTIDASE"/>
    <property type="match status" value="1"/>
</dbReference>
<dbReference type="AlphaFoldDB" id="A0A381WKJ1"/>
<dbReference type="EC" id="3.4.21.26" evidence="3"/>
<dbReference type="GO" id="GO:0004252">
    <property type="term" value="F:serine-type endopeptidase activity"/>
    <property type="evidence" value="ECO:0007669"/>
    <property type="project" value="UniProtKB-EC"/>
</dbReference>
<evidence type="ECO:0000259" key="7">
    <source>
        <dbReference type="Pfam" id="PF00326"/>
    </source>
</evidence>
<dbReference type="InterPro" id="IPR023302">
    <property type="entry name" value="Pept_S9A_N"/>
</dbReference>
<dbReference type="SUPFAM" id="SSF53474">
    <property type="entry name" value="alpha/beta-Hydrolases"/>
    <property type="match status" value="1"/>
</dbReference>
<accession>A0A381WKJ1</accession>
<evidence type="ECO:0000259" key="8">
    <source>
        <dbReference type="Pfam" id="PF02897"/>
    </source>
</evidence>
<evidence type="ECO:0000256" key="1">
    <source>
        <dbReference type="ARBA" id="ARBA00001070"/>
    </source>
</evidence>